<keyword evidence="4 11" id="KW-0963">Cytoplasm</keyword>
<feature type="short sequence motif" description="'HIGH' region" evidence="11">
    <location>
        <begin position="132"/>
        <end position="142"/>
    </location>
</feature>
<keyword evidence="8 11" id="KW-0648">Protein biosynthesis</keyword>
<gene>
    <name evidence="11" type="primary">argS</name>
    <name evidence="15" type="ORF">FD25_GL000851</name>
</gene>
<dbReference type="EMBL" id="AZDV01000026">
    <property type="protein sequence ID" value="KRK94873.1"/>
    <property type="molecule type" value="Genomic_DNA"/>
</dbReference>
<dbReference type="Proteomes" id="UP000051955">
    <property type="component" value="Unassembled WGS sequence"/>
</dbReference>
<dbReference type="PRINTS" id="PR01038">
    <property type="entry name" value="TRNASYNTHARG"/>
</dbReference>
<dbReference type="InterPro" id="IPR036695">
    <property type="entry name" value="Arg-tRNA-synth_N_sf"/>
</dbReference>
<name>A0A0R1LQ56_9LACO</name>
<evidence type="ECO:0000256" key="11">
    <source>
        <dbReference type="HAMAP-Rule" id="MF_00123"/>
    </source>
</evidence>
<dbReference type="GO" id="GO:0006420">
    <property type="term" value="P:arginyl-tRNA aminoacylation"/>
    <property type="evidence" value="ECO:0007669"/>
    <property type="project" value="UniProtKB-UniRule"/>
</dbReference>
<evidence type="ECO:0000256" key="10">
    <source>
        <dbReference type="ARBA" id="ARBA00049339"/>
    </source>
</evidence>
<evidence type="ECO:0000256" key="1">
    <source>
        <dbReference type="ARBA" id="ARBA00004496"/>
    </source>
</evidence>
<evidence type="ECO:0000256" key="9">
    <source>
        <dbReference type="ARBA" id="ARBA00023146"/>
    </source>
</evidence>
<sequence length="573" mass="63818">MSPLNQGGIQMDYKQKVTAALVAALDGQLTAEDVRAKLERPKTSNKGDIAFPTFTLAKLLHQAPQQIAQNLADKLDTTDFEKVEVVGPYLNFFFDKAGYSADTLKTVLTAGADYGQNQDGNNGNVPIDMSSPNIAKPMSMGHLRSTVIGNSIANILTKNGYHPIKDNHLGDWGTQFGKLITAYKLWGNEADVKKDPINKLVEYYVRFHKEDVDKPELDDIAREWFRKLEAGDPEAHKLWEWFREVSLQEFNDVYKELGVKFDTYNGEAFYNDKLAEVVQLLKDKHLLVESQGAQVVDLSKYDLNPALILKSDGASLYITRDIATALYRDRTYSPVKNLYVVGSEQTYYFKQLKAVLEEMGVKSAPNLQHVPFGLITVDGKKLSTRSGRIILLAKVLEESVKLAQEEIAEKNPTLANKDEVAKQVGVGAIVFGDLKNERTNNIDFVLADQLKFEGETGPYVQYAHARAESILRKAAHVDVTADANQLTDPLAWDTIKALADFPQIVKMACDELEPSVIAKYAIRLAKTFNKYYAHAKILTDDAELSARLALVKAVSTVLKEALRLLGVQAPDEM</sequence>
<dbReference type="SUPFAM" id="SSF47323">
    <property type="entry name" value="Anticodon-binding domain of a subclass of class I aminoacyl-tRNA synthetases"/>
    <property type="match status" value="1"/>
</dbReference>
<dbReference type="NCBIfam" id="TIGR00456">
    <property type="entry name" value="argS"/>
    <property type="match status" value="1"/>
</dbReference>
<dbReference type="SUPFAM" id="SSF52374">
    <property type="entry name" value="Nucleotidylyl transferase"/>
    <property type="match status" value="1"/>
</dbReference>
<dbReference type="Pfam" id="PF03485">
    <property type="entry name" value="Arg_tRNA_synt_N"/>
    <property type="match status" value="1"/>
</dbReference>
<reference evidence="15 16" key="1">
    <citation type="journal article" date="2015" name="Genome Announc.">
        <title>Expanding the biotechnology potential of lactobacilli through comparative genomics of 213 strains and associated genera.</title>
        <authorList>
            <person name="Sun Z."/>
            <person name="Harris H.M."/>
            <person name="McCann A."/>
            <person name="Guo C."/>
            <person name="Argimon S."/>
            <person name="Zhang W."/>
            <person name="Yang X."/>
            <person name="Jeffery I.B."/>
            <person name="Cooney J.C."/>
            <person name="Kagawa T.F."/>
            <person name="Liu W."/>
            <person name="Song Y."/>
            <person name="Salvetti E."/>
            <person name="Wrobel A."/>
            <person name="Rasinkangas P."/>
            <person name="Parkhill J."/>
            <person name="Rea M.C."/>
            <person name="O'Sullivan O."/>
            <person name="Ritari J."/>
            <person name="Douillard F.P."/>
            <person name="Paul Ross R."/>
            <person name="Yang R."/>
            <person name="Briner A.E."/>
            <person name="Felis G.E."/>
            <person name="de Vos W.M."/>
            <person name="Barrangou R."/>
            <person name="Klaenhammer T.R."/>
            <person name="Caufield P.W."/>
            <person name="Cui Y."/>
            <person name="Zhang H."/>
            <person name="O'Toole P.W."/>
        </authorList>
    </citation>
    <scope>NUCLEOTIDE SEQUENCE [LARGE SCALE GENOMIC DNA]</scope>
    <source>
        <strain evidence="15 16">DSM 19394</strain>
    </source>
</reference>
<dbReference type="Pfam" id="PF05746">
    <property type="entry name" value="DALR_1"/>
    <property type="match status" value="1"/>
</dbReference>
<comment type="catalytic activity">
    <reaction evidence="10 11">
        <text>tRNA(Arg) + L-arginine + ATP = L-arginyl-tRNA(Arg) + AMP + diphosphate</text>
        <dbReference type="Rhea" id="RHEA:20301"/>
        <dbReference type="Rhea" id="RHEA-COMP:9658"/>
        <dbReference type="Rhea" id="RHEA-COMP:9673"/>
        <dbReference type="ChEBI" id="CHEBI:30616"/>
        <dbReference type="ChEBI" id="CHEBI:32682"/>
        <dbReference type="ChEBI" id="CHEBI:33019"/>
        <dbReference type="ChEBI" id="CHEBI:78442"/>
        <dbReference type="ChEBI" id="CHEBI:78513"/>
        <dbReference type="ChEBI" id="CHEBI:456215"/>
        <dbReference type="EC" id="6.1.1.19"/>
    </reaction>
</comment>
<evidence type="ECO:0000313" key="15">
    <source>
        <dbReference type="EMBL" id="KRK94873.1"/>
    </source>
</evidence>
<dbReference type="HAMAP" id="MF_00123">
    <property type="entry name" value="Arg_tRNA_synth"/>
    <property type="match status" value="1"/>
</dbReference>
<evidence type="ECO:0000259" key="13">
    <source>
        <dbReference type="SMART" id="SM00836"/>
    </source>
</evidence>
<dbReference type="InterPro" id="IPR005148">
    <property type="entry name" value="Arg-tRNA-synth_N"/>
</dbReference>
<dbReference type="InterPro" id="IPR035684">
    <property type="entry name" value="ArgRS_core"/>
</dbReference>
<dbReference type="Gene3D" id="3.30.1360.70">
    <property type="entry name" value="Arginyl tRNA synthetase N-terminal domain"/>
    <property type="match status" value="1"/>
</dbReference>
<dbReference type="AlphaFoldDB" id="A0A0R1LQ56"/>
<keyword evidence="16" id="KW-1185">Reference proteome</keyword>
<comment type="subunit">
    <text evidence="3 11">Monomer.</text>
</comment>
<dbReference type="FunFam" id="1.10.730.10:FF:000006">
    <property type="entry name" value="Arginyl-tRNA synthetase 2, mitochondrial"/>
    <property type="match status" value="1"/>
</dbReference>
<evidence type="ECO:0000256" key="5">
    <source>
        <dbReference type="ARBA" id="ARBA00022598"/>
    </source>
</evidence>
<evidence type="ECO:0000256" key="2">
    <source>
        <dbReference type="ARBA" id="ARBA00005594"/>
    </source>
</evidence>
<dbReference type="PANTHER" id="PTHR11956:SF5">
    <property type="entry name" value="ARGININE--TRNA LIGASE, CYTOPLASMIC"/>
    <property type="match status" value="1"/>
</dbReference>
<keyword evidence="5 11" id="KW-0436">Ligase</keyword>
<proteinExistence type="inferred from homology"/>
<dbReference type="GO" id="GO:0004814">
    <property type="term" value="F:arginine-tRNA ligase activity"/>
    <property type="evidence" value="ECO:0007669"/>
    <property type="project" value="UniProtKB-UniRule"/>
</dbReference>
<evidence type="ECO:0000256" key="4">
    <source>
        <dbReference type="ARBA" id="ARBA00022490"/>
    </source>
</evidence>
<dbReference type="Pfam" id="PF00750">
    <property type="entry name" value="tRNA-synt_1d"/>
    <property type="match status" value="1"/>
</dbReference>
<accession>A0A0R1LQ56</accession>
<comment type="similarity">
    <text evidence="2 11 12">Belongs to the class-I aminoacyl-tRNA synthetase family.</text>
</comment>
<evidence type="ECO:0000256" key="6">
    <source>
        <dbReference type="ARBA" id="ARBA00022741"/>
    </source>
</evidence>
<dbReference type="EC" id="6.1.1.19" evidence="11"/>
<dbReference type="GO" id="GO:0005524">
    <property type="term" value="F:ATP binding"/>
    <property type="evidence" value="ECO:0007669"/>
    <property type="project" value="UniProtKB-UniRule"/>
</dbReference>
<evidence type="ECO:0000259" key="14">
    <source>
        <dbReference type="SMART" id="SM01016"/>
    </source>
</evidence>
<dbReference type="CDD" id="cd00671">
    <property type="entry name" value="ArgRS_core"/>
    <property type="match status" value="1"/>
</dbReference>
<dbReference type="GO" id="GO:0005737">
    <property type="term" value="C:cytoplasm"/>
    <property type="evidence" value="ECO:0007669"/>
    <property type="project" value="UniProtKB-SubCell"/>
</dbReference>
<evidence type="ECO:0000256" key="12">
    <source>
        <dbReference type="RuleBase" id="RU363038"/>
    </source>
</evidence>
<evidence type="ECO:0000256" key="8">
    <source>
        <dbReference type="ARBA" id="ARBA00022917"/>
    </source>
</evidence>
<keyword evidence="9 11" id="KW-0030">Aminoacyl-tRNA synthetase</keyword>
<dbReference type="CDD" id="cd07956">
    <property type="entry name" value="Anticodon_Ia_Arg"/>
    <property type="match status" value="1"/>
</dbReference>
<dbReference type="InterPro" id="IPR014729">
    <property type="entry name" value="Rossmann-like_a/b/a_fold"/>
</dbReference>
<evidence type="ECO:0000256" key="3">
    <source>
        <dbReference type="ARBA" id="ARBA00011245"/>
    </source>
</evidence>
<dbReference type="Gene3D" id="3.40.50.620">
    <property type="entry name" value="HUPs"/>
    <property type="match status" value="1"/>
</dbReference>
<dbReference type="SMART" id="SM01016">
    <property type="entry name" value="Arg_tRNA_synt_N"/>
    <property type="match status" value="1"/>
</dbReference>
<evidence type="ECO:0000256" key="7">
    <source>
        <dbReference type="ARBA" id="ARBA00022840"/>
    </source>
</evidence>
<dbReference type="SMART" id="SM00836">
    <property type="entry name" value="DALR_1"/>
    <property type="match status" value="1"/>
</dbReference>
<dbReference type="STRING" id="1423715.FD25_GL000851"/>
<keyword evidence="6 11" id="KW-0547">Nucleotide-binding</keyword>
<keyword evidence="7 11" id="KW-0067">ATP-binding</keyword>
<dbReference type="PANTHER" id="PTHR11956">
    <property type="entry name" value="ARGINYL-TRNA SYNTHETASE"/>
    <property type="match status" value="1"/>
</dbReference>
<dbReference type="SUPFAM" id="SSF55190">
    <property type="entry name" value="Arginyl-tRNA synthetase (ArgRS), N-terminal 'additional' domain"/>
    <property type="match status" value="1"/>
</dbReference>
<dbReference type="PATRIC" id="fig|1423715.3.peg.879"/>
<dbReference type="InterPro" id="IPR001278">
    <property type="entry name" value="Arg-tRNA-ligase"/>
</dbReference>
<feature type="domain" description="DALR anticodon binding" evidence="13">
    <location>
        <begin position="460"/>
        <end position="573"/>
    </location>
</feature>
<dbReference type="InterPro" id="IPR008909">
    <property type="entry name" value="DALR_anticod-bd"/>
</dbReference>
<feature type="domain" description="Arginyl tRNA synthetase N-terminal" evidence="14">
    <location>
        <begin position="15"/>
        <end position="94"/>
    </location>
</feature>
<protein>
    <recommendedName>
        <fullName evidence="11">Arginine--tRNA ligase</fullName>
        <ecNumber evidence="11">6.1.1.19</ecNumber>
    </recommendedName>
    <alternativeName>
        <fullName evidence="11">Arginyl-tRNA synthetase</fullName>
        <shortName evidence="11">ArgRS</shortName>
    </alternativeName>
</protein>
<dbReference type="Gene3D" id="1.10.730.10">
    <property type="entry name" value="Isoleucyl-tRNA Synthetase, Domain 1"/>
    <property type="match status" value="1"/>
</dbReference>
<dbReference type="FunFam" id="3.40.50.620:FF:000116">
    <property type="entry name" value="Arginine--tRNA ligase"/>
    <property type="match status" value="1"/>
</dbReference>
<comment type="subcellular location">
    <subcellularLocation>
        <location evidence="1 11">Cytoplasm</location>
    </subcellularLocation>
</comment>
<dbReference type="InterPro" id="IPR009080">
    <property type="entry name" value="tRNAsynth_Ia_anticodon-bd"/>
</dbReference>
<comment type="caution">
    <text evidence="15">The sequence shown here is derived from an EMBL/GenBank/DDBJ whole genome shotgun (WGS) entry which is preliminary data.</text>
</comment>
<evidence type="ECO:0000313" key="16">
    <source>
        <dbReference type="Proteomes" id="UP000051955"/>
    </source>
</evidence>
<organism evidence="15 16">
    <name type="scientific">Levilactobacillus acidifarinae DSM 19394 = JCM 15949</name>
    <dbReference type="NCBI Taxonomy" id="1423715"/>
    <lineage>
        <taxon>Bacteria</taxon>
        <taxon>Bacillati</taxon>
        <taxon>Bacillota</taxon>
        <taxon>Bacilli</taxon>
        <taxon>Lactobacillales</taxon>
        <taxon>Lactobacillaceae</taxon>
        <taxon>Levilactobacillus</taxon>
    </lineage>
</organism>